<dbReference type="Pfam" id="PF13920">
    <property type="entry name" value="zf-C3HC4_3"/>
    <property type="match status" value="1"/>
</dbReference>
<keyword evidence="4" id="KW-1185">Reference proteome</keyword>
<evidence type="ECO:0000256" key="1">
    <source>
        <dbReference type="PROSITE-ProRule" id="PRU00175"/>
    </source>
</evidence>
<dbReference type="Proteomes" id="UP000033188">
    <property type="component" value="Chromosome 1"/>
</dbReference>
<organism evidence="3 4">
    <name type="scientific">Babesia bigemina</name>
    <dbReference type="NCBI Taxonomy" id="5866"/>
    <lineage>
        <taxon>Eukaryota</taxon>
        <taxon>Sar</taxon>
        <taxon>Alveolata</taxon>
        <taxon>Apicomplexa</taxon>
        <taxon>Aconoidasida</taxon>
        <taxon>Piroplasmida</taxon>
        <taxon>Babesiidae</taxon>
        <taxon>Babesia</taxon>
    </lineage>
</organism>
<feature type="domain" description="RING-type" evidence="2">
    <location>
        <begin position="243"/>
        <end position="282"/>
    </location>
</feature>
<sequence>MGHAVSRVRHARLFARPELEEGSNPAPPQQIILEPEISNLTSFIVDAAATPKDFTEKPDLPVSRSSLEGIRSMGAAVAVLKSSITVHQFTLSFEYSSRAPATVSFLFQQKHQGLSNGIPSFSKAELRLGPYQLPVGDKLQYRLDRNDVLAHRRLTYEFSSFKDEPAFVPILLLFAAPANDYELFIMGGLAFSSTSNRWEFVTTKQRVRQGGVGYELQEVYGLNASAFSKSFNKADDVDTDSRCVVCLTNAKDTFVMPCRHMCMCSTCAAGMGNMYKSCPMCRTTISHIVHMSQMTTE</sequence>
<dbReference type="SUPFAM" id="SSF57850">
    <property type="entry name" value="RING/U-box"/>
    <property type="match status" value="1"/>
</dbReference>
<reference evidence="4" key="1">
    <citation type="journal article" date="2014" name="Nucleic Acids Res.">
        <title>The evolutionary dynamics of variant antigen genes in Babesia reveal a history of genomic innovation underlying host-parasite interaction.</title>
        <authorList>
            <person name="Jackson A.P."/>
            <person name="Otto T.D."/>
            <person name="Darby A."/>
            <person name="Ramaprasad A."/>
            <person name="Xia D."/>
            <person name="Echaide I.E."/>
            <person name="Farber M."/>
            <person name="Gahlot S."/>
            <person name="Gamble J."/>
            <person name="Gupta D."/>
            <person name="Gupta Y."/>
            <person name="Jackson L."/>
            <person name="Malandrin L."/>
            <person name="Malas T.B."/>
            <person name="Moussa E."/>
            <person name="Nair M."/>
            <person name="Reid A.J."/>
            <person name="Sanders M."/>
            <person name="Sharma J."/>
            <person name="Tracey A."/>
            <person name="Quail M.A."/>
            <person name="Weir W."/>
            <person name="Wastling J.M."/>
            <person name="Hall N."/>
            <person name="Willadsen P."/>
            <person name="Lingelbach K."/>
            <person name="Shiels B."/>
            <person name="Tait A."/>
            <person name="Berriman M."/>
            <person name="Allred D.R."/>
            <person name="Pain A."/>
        </authorList>
    </citation>
    <scope>NUCLEOTIDE SEQUENCE [LARGE SCALE GENOMIC DNA]</scope>
    <source>
        <strain evidence="4">Bond</strain>
    </source>
</reference>
<dbReference type="RefSeq" id="XP_012766930.1">
    <property type="nucleotide sequence ID" value="XM_012911476.1"/>
</dbReference>
<protein>
    <submittedName>
        <fullName evidence="3">RING finger protein 157</fullName>
    </submittedName>
</protein>
<evidence type="ECO:0000313" key="3">
    <source>
        <dbReference type="EMBL" id="CDR94744.1"/>
    </source>
</evidence>
<dbReference type="GO" id="GO:0061630">
    <property type="term" value="F:ubiquitin protein ligase activity"/>
    <property type="evidence" value="ECO:0007669"/>
    <property type="project" value="UniProtKB-EC"/>
</dbReference>
<dbReference type="InterPro" id="IPR013083">
    <property type="entry name" value="Znf_RING/FYVE/PHD"/>
</dbReference>
<dbReference type="AlphaFoldDB" id="A0A061D750"/>
<dbReference type="PANTHER" id="PTHR22996:SF0">
    <property type="entry name" value="RE60872P-RELATED"/>
    <property type="match status" value="1"/>
</dbReference>
<dbReference type="OrthoDB" id="10261999at2759"/>
<dbReference type="InterPro" id="IPR001841">
    <property type="entry name" value="Znf_RING"/>
</dbReference>
<dbReference type="InterPro" id="IPR045194">
    <property type="entry name" value="MGRN1/RNF157-like"/>
</dbReference>
<dbReference type="PROSITE" id="PS50089">
    <property type="entry name" value="ZF_RING_2"/>
    <property type="match status" value="1"/>
</dbReference>
<dbReference type="STRING" id="5866.A0A061D750"/>
<gene>
    <name evidence="3" type="ORF">BBBOND_0110420</name>
</gene>
<proteinExistence type="predicted"/>
<accession>A0A061D750</accession>
<dbReference type="Gene3D" id="3.30.40.10">
    <property type="entry name" value="Zinc/RING finger domain, C3HC4 (zinc finger)"/>
    <property type="match status" value="1"/>
</dbReference>
<dbReference type="GO" id="GO:0016567">
    <property type="term" value="P:protein ubiquitination"/>
    <property type="evidence" value="ECO:0007669"/>
    <property type="project" value="TreeGrafter"/>
</dbReference>
<dbReference type="OMA" id="VYGMNDS"/>
<keyword evidence="1" id="KW-0862">Zinc</keyword>
<evidence type="ECO:0000313" key="4">
    <source>
        <dbReference type="Proteomes" id="UP000033188"/>
    </source>
</evidence>
<dbReference type="EMBL" id="LK391707">
    <property type="protein sequence ID" value="CDR94744.1"/>
    <property type="molecule type" value="Genomic_DNA"/>
</dbReference>
<keyword evidence="1" id="KW-0479">Metal-binding</keyword>
<dbReference type="VEuPathDB" id="PiroplasmaDB:BBBOND_0110420"/>
<dbReference type="KEGG" id="bbig:BBBOND_0110420"/>
<dbReference type="GO" id="GO:0008270">
    <property type="term" value="F:zinc ion binding"/>
    <property type="evidence" value="ECO:0007669"/>
    <property type="project" value="UniProtKB-KW"/>
</dbReference>
<dbReference type="PANTHER" id="PTHR22996">
    <property type="entry name" value="MAHOGUNIN"/>
    <property type="match status" value="1"/>
</dbReference>
<keyword evidence="1" id="KW-0863">Zinc-finger</keyword>
<dbReference type="SMART" id="SM00184">
    <property type="entry name" value="RING"/>
    <property type="match status" value="1"/>
</dbReference>
<evidence type="ECO:0000259" key="2">
    <source>
        <dbReference type="PROSITE" id="PS50089"/>
    </source>
</evidence>
<dbReference type="GeneID" id="24563285"/>
<name>A0A061D750_BABBI</name>